<accession>A0A7Y2WCE3</accession>
<sequence>MIDIISKEKLIEILNQEIEEQKVTGAQLFVPNNDFPLIKKVTFYRLTQEGQLQWWSDHQQAWETCYNPKQVVKLKLLPEMS</sequence>
<dbReference type="AlphaFoldDB" id="A0A241VF19"/>
<evidence type="ECO:0000313" key="1">
    <source>
        <dbReference type="EMBL" id="NNH37508.1"/>
    </source>
</evidence>
<gene>
    <name evidence="1" type="ORF">HLH11_02370</name>
    <name evidence="3" type="ORF">HLH13_13525</name>
    <name evidence="2" type="ORF">HLH17_16865</name>
</gene>
<evidence type="ECO:0000313" key="5">
    <source>
        <dbReference type="Proteomes" id="UP000546536"/>
    </source>
</evidence>
<dbReference type="Proteomes" id="UP000532147">
    <property type="component" value="Unassembled WGS sequence"/>
</dbReference>
<organism evidence="2 6">
    <name type="scientific">Acinetobacter terrae</name>
    <dbReference type="NCBI Taxonomy" id="2731247"/>
    <lineage>
        <taxon>Bacteria</taxon>
        <taxon>Pseudomonadati</taxon>
        <taxon>Pseudomonadota</taxon>
        <taxon>Gammaproteobacteria</taxon>
        <taxon>Moraxellales</taxon>
        <taxon>Moraxellaceae</taxon>
        <taxon>Acinetobacter</taxon>
        <taxon>Acinetobacter Taxon 24</taxon>
    </lineage>
</organism>
<dbReference type="EMBL" id="JABERL010000075">
    <property type="protein sequence ID" value="NNH79280.1"/>
    <property type="molecule type" value="Genomic_DNA"/>
</dbReference>
<dbReference type="EMBL" id="JABERG010000017">
    <property type="protein sequence ID" value="NNH88709.1"/>
    <property type="molecule type" value="Genomic_DNA"/>
</dbReference>
<dbReference type="Proteomes" id="UP000569202">
    <property type="component" value="Unassembled WGS sequence"/>
</dbReference>
<dbReference type="Proteomes" id="UP000546536">
    <property type="component" value="Unassembled WGS sequence"/>
</dbReference>
<keyword evidence="5" id="KW-1185">Reference proteome</keyword>
<accession>A0A7Y2LEM7</accession>
<evidence type="ECO:0000313" key="3">
    <source>
        <dbReference type="EMBL" id="NNH88709.1"/>
    </source>
</evidence>
<evidence type="ECO:0000313" key="4">
    <source>
        <dbReference type="Proteomes" id="UP000532147"/>
    </source>
</evidence>
<reference evidence="4 5" key="1">
    <citation type="submission" date="2020-04" db="EMBL/GenBank/DDBJ databases">
        <title>Acinetobacter Taxon 24.</title>
        <authorList>
            <person name="Nemec A."/>
            <person name="Radolfova-Krizova L."/>
            <person name="Higgins P.G."/>
            <person name="Spanelova P."/>
        </authorList>
    </citation>
    <scope>NUCLEOTIDE SEQUENCE [LARGE SCALE GENOMIC DNA]</scope>
    <source>
        <strain evidence="3 5">ANC 4279</strain>
        <strain evidence="1 4">ANC 4280</strain>
        <strain evidence="2 6">ANC 5380</strain>
    </source>
</reference>
<accession>A0A241VF19</accession>
<proteinExistence type="predicted"/>
<accession>A0A7Y2S1D7</accession>
<name>A0A241VF19_9GAMM</name>
<dbReference type="EMBL" id="JABERH010000003">
    <property type="protein sequence ID" value="NNH37508.1"/>
    <property type="molecule type" value="Genomic_DNA"/>
</dbReference>
<comment type="caution">
    <text evidence="2">The sequence shown here is derived from an EMBL/GenBank/DDBJ whole genome shotgun (WGS) entry which is preliminary data.</text>
</comment>
<evidence type="ECO:0000313" key="6">
    <source>
        <dbReference type="Proteomes" id="UP000569202"/>
    </source>
</evidence>
<protein>
    <submittedName>
        <fullName evidence="2">Uncharacterized protein</fullName>
    </submittedName>
</protein>
<evidence type="ECO:0000313" key="2">
    <source>
        <dbReference type="EMBL" id="NNH79280.1"/>
    </source>
</evidence>
<dbReference type="RefSeq" id="WP_067726303.1">
    <property type="nucleotide sequence ID" value="NZ_JABERF010000044.1"/>
</dbReference>